<organism evidence="5">
    <name type="scientific">Thrips palmi</name>
    <name type="common">Melon thrips</name>
    <dbReference type="NCBI Taxonomy" id="161013"/>
    <lineage>
        <taxon>Eukaryota</taxon>
        <taxon>Metazoa</taxon>
        <taxon>Ecdysozoa</taxon>
        <taxon>Arthropoda</taxon>
        <taxon>Hexapoda</taxon>
        <taxon>Insecta</taxon>
        <taxon>Pterygota</taxon>
        <taxon>Neoptera</taxon>
        <taxon>Paraneoptera</taxon>
        <taxon>Thysanoptera</taxon>
        <taxon>Terebrantia</taxon>
        <taxon>Thripoidea</taxon>
        <taxon>Thripidae</taxon>
        <taxon>Thrips</taxon>
    </lineage>
</organism>
<dbReference type="Proteomes" id="UP000515158">
    <property type="component" value="Unplaced"/>
</dbReference>
<evidence type="ECO:0000256" key="1">
    <source>
        <dbReference type="SAM" id="MobiDB-lite"/>
    </source>
</evidence>
<evidence type="ECO:0000313" key="5">
    <source>
        <dbReference type="RefSeq" id="XP_034254097.1"/>
    </source>
</evidence>
<dbReference type="InterPro" id="IPR001810">
    <property type="entry name" value="F-box_dom"/>
</dbReference>
<accession>A0A6P9A815</accession>
<dbReference type="Pfam" id="PF00646">
    <property type="entry name" value="F-box"/>
    <property type="match status" value="1"/>
</dbReference>
<dbReference type="GeneID" id="117652956"/>
<evidence type="ECO:0000259" key="2">
    <source>
        <dbReference type="PROSITE" id="PS50181"/>
    </source>
</evidence>
<dbReference type="PROSITE" id="PS50181">
    <property type="entry name" value="FBOX"/>
    <property type="match status" value="1"/>
</dbReference>
<protein>
    <submittedName>
        <fullName evidence="4 5">Uncharacterized protein LOC117652956</fullName>
    </submittedName>
</protein>
<dbReference type="RefSeq" id="XP_034254096.1">
    <property type="nucleotide sequence ID" value="XM_034398205.1"/>
</dbReference>
<keyword evidence="3" id="KW-1185">Reference proteome</keyword>
<dbReference type="InterPro" id="IPR036047">
    <property type="entry name" value="F-box-like_dom_sf"/>
</dbReference>
<evidence type="ECO:0000313" key="3">
    <source>
        <dbReference type="Proteomes" id="UP000515158"/>
    </source>
</evidence>
<feature type="domain" description="F-box" evidence="2">
    <location>
        <begin position="35"/>
        <end position="83"/>
    </location>
</feature>
<reference evidence="4 5" key="1">
    <citation type="submission" date="2025-04" db="UniProtKB">
        <authorList>
            <consortium name="RefSeq"/>
        </authorList>
    </citation>
    <scope>IDENTIFICATION</scope>
    <source>
        <tissue evidence="4 5">Total insect</tissue>
    </source>
</reference>
<dbReference type="AlphaFoldDB" id="A0A6P9A815"/>
<dbReference type="KEGG" id="tpal:117652956"/>
<dbReference type="RefSeq" id="XP_034254097.1">
    <property type="nucleotide sequence ID" value="XM_034398206.1"/>
</dbReference>
<sequence length="387" mass="44155">MEPFEEGGDDIPVAGGDPTVGVNAAQPQEQPKKSALGIEDLPEDALLHIFSRINDSFTLQVVLPRVSPRWKAVAEKARGWHGIVRAVKTTKLLMELSHHRARPLVDGCSYFNDFLWPTERRVIPNHRVVRDYGRFLVHQNLFMMEDGKRRSLRQGYLESVWRSRHHLKRLALVLDDTTKTDKGMSSLYVVSQMFRLEELYLFVENGFEYKIGTLQRAFPNLKSIEVNQKERSSRQNDLIKDLLVVSLVQAHFRPGFPYRADLLTALAKCQNLTDLTISSEYAPAFRALFALKCANVHVILDTSTPADEIVPIFVSLYSQTLRYLHVTVWCQMCPGCIKAIRDKCDKGVESMRELGFRGKATYILQQKSRLEVDLTGAGTFTRRVSFI</sequence>
<name>A0A6P9A815_THRPL</name>
<feature type="region of interest" description="Disordered" evidence="1">
    <location>
        <begin position="1"/>
        <end position="32"/>
    </location>
</feature>
<gene>
    <name evidence="4 5" type="primary">LOC117652956</name>
</gene>
<dbReference type="OrthoDB" id="3181259at2759"/>
<evidence type="ECO:0000313" key="4">
    <source>
        <dbReference type="RefSeq" id="XP_034254096.1"/>
    </source>
</evidence>
<proteinExistence type="predicted"/>
<dbReference type="SUPFAM" id="SSF81383">
    <property type="entry name" value="F-box domain"/>
    <property type="match status" value="1"/>
</dbReference>